<sequence length="69" mass="8137">MTFSLLGFVSGCIKLFATMQHLPTTIEEQLFLKAIKEECPWESLPKRLQATLSSKDEWHRKLVYFRYSI</sequence>
<protein>
    <submittedName>
        <fullName evidence="1">Uncharacterized protein</fullName>
    </submittedName>
</protein>
<gene>
    <name evidence="1" type="ORF">BVC80_9061g10</name>
</gene>
<dbReference type="EMBL" id="MVGT01004392">
    <property type="protein sequence ID" value="OUZ99594.1"/>
    <property type="molecule type" value="Genomic_DNA"/>
</dbReference>
<dbReference type="OMA" id="EWHRKLV"/>
<proteinExistence type="predicted"/>
<dbReference type="InParanoid" id="A0A200PN10"/>
<evidence type="ECO:0000313" key="2">
    <source>
        <dbReference type="Proteomes" id="UP000195402"/>
    </source>
</evidence>
<accession>A0A200PN10</accession>
<keyword evidence="2" id="KW-1185">Reference proteome</keyword>
<dbReference type="OrthoDB" id="275996at2759"/>
<name>A0A200PN10_MACCD</name>
<dbReference type="STRING" id="56857.A0A200PN10"/>
<dbReference type="AlphaFoldDB" id="A0A200PN10"/>
<dbReference type="Proteomes" id="UP000195402">
    <property type="component" value="Unassembled WGS sequence"/>
</dbReference>
<reference evidence="1 2" key="1">
    <citation type="journal article" date="2017" name="Mol. Plant">
        <title>The Genome of Medicinal Plant Macleaya cordata Provides New Insights into Benzylisoquinoline Alkaloids Metabolism.</title>
        <authorList>
            <person name="Liu X."/>
            <person name="Liu Y."/>
            <person name="Huang P."/>
            <person name="Ma Y."/>
            <person name="Qing Z."/>
            <person name="Tang Q."/>
            <person name="Cao H."/>
            <person name="Cheng P."/>
            <person name="Zheng Y."/>
            <person name="Yuan Z."/>
            <person name="Zhou Y."/>
            <person name="Liu J."/>
            <person name="Tang Z."/>
            <person name="Zhuo Y."/>
            <person name="Zhang Y."/>
            <person name="Yu L."/>
            <person name="Huang J."/>
            <person name="Yang P."/>
            <person name="Peng Q."/>
            <person name="Zhang J."/>
            <person name="Jiang W."/>
            <person name="Zhang Z."/>
            <person name="Lin K."/>
            <person name="Ro D.K."/>
            <person name="Chen X."/>
            <person name="Xiong X."/>
            <person name="Shang Y."/>
            <person name="Huang S."/>
            <person name="Zeng J."/>
        </authorList>
    </citation>
    <scope>NUCLEOTIDE SEQUENCE [LARGE SCALE GENOMIC DNA]</scope>
    <source>
        <strain evidence="2">cv. BLH2017</strain>
        <tissue evidence="1">Root</tissue>
    </source>
</reference>
<organism evidence="1 2">
    <name type="scientific">Macleaya cordata</name>
    <name type="common">Five-seeded plume-poppy</name>
    <name type="synonym">Bocconia cordata</name>
    <dbReference type="NCBI Taxonomy" id="56857"/>
    <lineage>
        <taxon>Eukaryota</taxon>
        <taxon>Viridiplantae</taxon>
        <taxon>Streptophyta</taxon>
        <taxon>Embryophyta</taxon>
        <taxon>Tracheophyta</taxon>
        <taxon>Spermatophyta</taxon>
        <taxon>Magnoliopsida</taxon>
        <taxon>Ranunculales</taxon>
        <taxon>Papaveraceae</taxon>
        <taxon>Papaveroideae</taxon>
        <taxon>Macleaya</taxon>
    </lineage>
</organism>
<evidence type="ECO:0000313" key="1">
    <source>
        <dbReference type="EMBL" id="OUZ99594.1"/>
    </source>
</evidence>
<comment type="caution">
    <text evidence="1">The sequence shown here is derived from an EMBL/GenBank/DDBJ whole genome shotgun (WGS) entry which is preliminary data.</text>
</comment>